<feature type="compositionally biased region" description="Polar residues" evidence="13">
    <location>
        <begin position="622"/>
        <end position="631"/>
    </location>
</feature>
<feature type="domain" description="PB1" evidence="15">
    <location>
        <begin position="959"/>
        <end position="1041"/>
    </location>
</feature>
<feature type="domain" description="RWP-RK" evidence="14">
    <location>
        <begin position="629"/>
        <end position="725"/>
    </location>
</feature>
<keyword evidence="17" id="KW-1185">Reference proteome</keyword>
<evidence type="ECO:0000259" key="15">
    <source>
        <dbReference type="PROSITE" id="PS51745"/>
    </source>
</evidence>
<dbReference type="PANTHER" id="PTHR32002">
    <property type="entry name" value="PROTEIN NLP8"/>
    <property type="match status" value="1"/>
</dbReference>
<dbReference type="InterPro" id="IPR045012">
    <property type="entry name" value="NLP"/>
</dbReference>
<keyword evidence="6" id="KW-1133">Transmembrane helix</keyword>
<keyword evidence="9" id="KW-0496">Mitochondrion</keyword>
<evidence type="ECO:0000313" key="17">
    <source>
        <dbReference type="Proteomes" id="UP001291623"/>
    </source>
</evidence>
<accession>A0AAE1UV80</accession>
<dbReference type="GO" id="GO:0003700">
    <property type="term" value="F:DNA-binding transcription factor activity"/>
    <property type="evidence" value="ECO:0007669"/>
    <property type="project" value="InterPro"/>
</dbReference>
<keyword evidence="12" id="KW-0539">Nucleus</keyword>
<evidence type="ECO:0000259" key="14">
    <source>
        <dbReference type="PROSITE" id="PS51519"/>
    </source>
</evidence>
<keyword evidence="5" id="KW-0999">Mitochondrion inner membrane</keyword>
<evidence type="ECO:0000256" key="10">
    <source>
        <dbReference type="ARBA" id="ARBA00023136"/>
    </source>
</evidence>
<dbReference type="GO" id="GO:0006850">
    <property type="term" value="P:pyruvate import into mitochondria"/>
    <property type="evidence" value="ECO:0007669"/>
    <property type="project" value="InterPro"/>
</dbReference>
<comment type="caution">
    <text evidence="16">The sequence shown here is derived from an EMBL/GenBank/DDBJ whole genome shotgun (WGS) entry which is preliminary data.</text>
</comment>
<evidence type="ECO:0000313" key="16">
    <source>
        <dbReference type="EMBL" id="KAK4338515.1"/>
    </source>
</evidence>
<dbReference type="GO" id="GO:0005743">
    <property type="term" value="C:mitochondrial inner membrane"/>
    <property type="evidence" value="ECO:0007669"/>
    <property type="project" value="UniProtKB-SubCell"/>
</dbReference>
<feature type="region of interest" description="Disordered" evidence="13">
    <location>
        <begin position="751"/>
        <end position="783"/>
    </location>
</feature>
<sequence>MLELEEEEMNNHFFRPTPNDFSPPQPLMMDLDASWSFDQIFAAAASASNTASEHSFSSLWAFSDENEDKPPTGNALSGGSLRLSSYPRFLTYTGDHEAAAEHVSVTDDKKRIPPPIMGSTPLVYLEGSCIIKERMTQALRYFKESTGERVLAQIWAPVKNGSRYVLTTSGQPFVLDPDCNGLHQYRMVSLMYMFSVDGETDGVLGLPGRVYRKKLPEWTPNVQYYSSKEFPRLSHALHYNVRGTLALPVFEPSGQSCVGVLELIMTSQKINYAPEVDKVCKALELSISLIIIRVEVIFIHQSGDKFSNFSVSAFVHVLFTARDIKLSASVDSTILIVFLQAVNLKSSEILDYPNHQICNEGRQNALVEILEILTAVCETYKLPLAQTWVPCRHRSVLADGGGFKKSCSSFDGSCMGQVCMSTTDVAFYLVDAHMWGFREACAEHHLQKGQGVSGRAYASQKSCFCEDIGKFCKTEYPLVHYARLFGLSRCFAICLRSTYTGNDDYILEFFLPPNDGDYPDQLALLNSLLLTMKQHFRSLRVASGEELEHDWGSVEIIKASTEEKLGLRFEYVPTTKSLPQPSSVANGSTHPDLMEEQQSPVALNVAKGAEGVNGTAKAHNHASFSENNQTGKKSERKRGKAEKTISLEVLQQYFAGSLKDAAKSLDADLTIIVNVLSITVCPTTMKRICRQHGISRWPSRKINKVNRSLSKLKRVIESVQGADGTFSLTSLAPNSLPVAVGSISWPAGMTGSPCKASEYQEEKNEFSNHETPGSHEEAEPSNQMLGSRITGNEELSSKQNGFVREGSHRSRIGSFSREESMGTPTSHGSCQGSPSPANDSCPQNELVNSPIQESFMKVEGSLEPARQTTGETNLSTAFLMPGLYIPEHTQQQFRGMLVEDAGSSHDLRNLCPAGDAMFDERVPEHSWTNPPCSNGVTKDQVPHPTEKMPQFSTRPEVTSVTIKATYREDIIRFRLCLNSGIFKLKEEVAKRLKLEVGTFDIKYLDDDHEWVLIACDADLQECVDISRSSGSNVVRLLVHDIMPNLGSSCESSAVKQQIKAALQRIETSQVILLQFWGLENIEGRNVLATSGQPFGLRYLYKGLCWYRKHCQGYKYSIDKGKSGEQGTEKAHPFGPPARVFQQKLPESSTHMGYHTNEEFPMRDHAVQCGVQTYLALPVFEPVEKNCVGVIELVTVWKGGYLTYEVERVLNALEVEAGKQKEREEIKRMLKIVRETHKLPFVRVWIPCVNLEMDHNGTYVGCTEHVISSSNEVYYVADEEMDANDHVYDDYYYDDMLCFRDISKLQPLQKDQGDISYSLSEMAAFKAFFNSPVGPKTTHFWGPIANWGFVIAGLVDTQKPPEMISGNMTSAMCVYSGLFMRFAWMVQPRNYLLLACHASNETVQLYQLSRWAKSRGYLQQNAAKAE</sequence>
<evidence type="ECO:0000256" key="6">
    <source>
        <dbReference type="ARBA" id="ARBA00022989"/>
    </source>
</evidence>
<keyword evidence="3" id="KW-0813">Transport</keyword>
<dbReference type="PANTHER" id="PTHR32002:SF35">
    <property type="entry name" value="PROTEIN NLP6"/>
    <property type="match status" value="1"/>
</dbReference>
<feature type="compositionally biased region" description="Polar residues" evidence="13">
    <location>
        <begin position="926"/>
        <end position="937"/>
    </location>
</feature>
<keyword evidence="11" id="KW-0804">Transcription</keyword>
<dbReference type="PROSITE" id="PS51745">
    <property type="entry name" value="PB1"/>
    <property type="match status" value="1"/>
</dbReference>
<proteinExistence type="inferred from homology"/>
<evidence type="ECO:0000256" key="12">
    <source>
        <dbReference type="ARBA" id="ARBA00023242"/>
    </source>
</evidence>
<comment type="similarity">
    <text evidence="2">Belongs to the mitochondrial pyruvate carrier (MPC) (TC 2.A.105) family.</text>
</comment>
<reference evidence="16" key="1">
    <citation type="submission" date="2023-12" db="EMBL/GenBank/DDBJ databases">
        <title>Genome assembly of Anisodus tanguticus.</title>
        <authorList>
            <person name="Wang Y.-J."/>
        </authorList>
    </citation>
    <scope>NUCLEOTIDE SEQUENCE</scope>
    <source>
        <strain evidence="16">KB-2021</strain>
        <tissue evidence="16">Leaf</tissue>
    </source>
</reference>
<dbReference type="InterPro" id="IPR000270">
    <property type="entry name" value="PB1_dom"/>
</dbReference>
<feature type="region of interest" description="Disordered" evidence="13">
    <location>
        <begin position="795"/>
        <end position="845"/>
    </location>
</feature>
<evidence type="ECO:0000256" key="5">
    <source>
        <dbReference type="ARBA" id="ARBA00022792"/>
    </source>
</evidence>
<evidence type="ECO:0000256" key="9">
    <source>
        <dbReference type="ARBA" id="ARBA00023128"/>
    </source>
</evidence>
<dbReference type="SUPFAM" id="SSF54277">
    <property type="entry name" value="CAD &amp; PB1 domains"/>
    <property type="match status" value="1"/>
</dbReference>
<keyword evidence="10" id="KW-0472">Membrane</keyword>
<evidence type="ECO:0000256" key="7">
    <source>
        <dbReference type="ARBA" id="ARBA00023015"/>
    </source>
</evidence>
<dbReference type="GO" id="GO:0003677">
    <property type="term" value="F:DNA binding"/>
    <property type="evidence" value="ECO:0007669"/>
    <property type="project" value="UniProtKB-KW"/>
</dbReference>
<evidence type="ECO:0000256" key="11">
    <source>
        <dbReference type="ARBA" id="ARBA00023163"/>
    </source>
</evidence>
<evidence type="ECO:0000256" key="4">
    <source>
        <dbReference type="ARBA" id="ARBA00022692"/>
    </source>
</evidence>
<dbReference type="Gene3D" id="3.10.20.90">
    <property type="entry name" value="Phosphatidylinositol 3-kinase Catalytic Subunit, Chain A, domain 1"/>
    <property type="match status" value="1"/>
</dbReference>
<dbReference type="InterPro" id="IPR005336">
    <property type="entry name" value="MPC"/>
</dbReference>
<feature type="compositionally biased region" description="Basic and acidic residues" evidence="13">
    <location>
        <begin position="758"/>
        <end position="778"/>
    </location>
</feature>
<dbReference type="Pfam" id="PF03650">
    <property type="entry name" value="MPC"/>
    <property type="match status" value="1"/>
</dbReference>
<dbReference type="Pfam" id="PF00564">
    <property type="entry name" value="PB1"/>
    <property type="match status" value="1"/>
</dbReference>
<dbReference type="CDD" id="cd06407">
    <property type="entry name" value="PB1_NLP"/>
    <property type="match status" value="1"/>
</dbReference>
<comment type="subcellular location">
    <subcellularLocation>
        <location evidence="1">Mitochondrion inner membrane</location>
        <topology evidence="1">Multi-pass membrane protein</topology>
    </subcellularLocation>
</comment>
<dbReference type="Proteomes" id="UP001291623">
    <property type="component" value="Unassembled WGS sequence"/>
</dbReference>
<evidence type="ECO:0000256" key="3">
    <source>
        <dbReference type="ARBA" id="ARBA00022448"/>
    </source>
</evidence>
<keyword evidence="4" id="KW-0812">Transmembrane</keyword>
<dbReference type="PROSITE" id="PS51519">
    <property type="entry name" value="RWP_RK"/>
    <property type="match status" value="1"/>
</dbReference>
<name>A0AAE1UV80_9SOLA</name>
<evidence type="ECO:0000256" key="8">
    <source>
        <dbReference type="ARBA" id="ARBA00023125"/>
    </source>
</evidence>
<dbReference type="EMBL" id="JAVYJV010000024">
    <property type="protein sequence ID" value="KAK4338515.1"/>
    <property type="molecule type" value="Genomic_DNA"/>
</dbReference>
<evidence type="ECO:0000256" key="2">
    <source>
        <dbReference type="ARBA" id="ARBA00006416"/>
    </source>
</evidence>
<feature type="region of interest" description="Disordered" evidence="13">
    <location>
        <begin position="1"/>
        <end position="21"/>
    </location>
</feature>
<keyword evidence="8" id="KW-0238">DNA-binding</keyword>
<feature type="compositionally biased region" description="Polar residues" evidence="13">
    <location>
        <begin position="822"/>
        <end position="845"/>
    </location>
</feature>
<organism evidence="16 17">
    <name type="scientific">Anisodus tanguticus</name>
    <dbReference type="NCBI Taxonomy" id="243964"/>
    <lineage>
        <taxon>Eukaryota</taxon>
        <taxon>Viridiplantae</taxon>
        <taxon>Streptophyta</taxon>
        <taxon>Embryophyta</taxon>
        <taxon>Tracheophyta</taxon>
        <taxon>Spermatophyta</taxon>
        <taxon>Magnoliopsida</taxon>
        <taxon>eudicotyledons</taxon>
        <taxon>Gunneridae</taxon>
        <taxon>Pentapetalae</taxon>
        <taxon>asterids</taxon>
        <taxon>lamiids</taxon>
        <taxon>Solanales</taxon>
        <taxon>Solanaceae</taxon>
        <taxon>Solanoideae</taxon>
        <taxon>Hyoscyameae</taxon>
        <taxon>Anisodus</taxon>
    </lineage>
</organism>
<protein>
    <submittedName>
        <fullName evidence="16">Uncharacterized protein</fullName>
    </submittedName>
</protein>
<dbReference type="Pfam" id="PF22922">
    <property type="entry name" value="GAF_NLP"/>
    <property type="match status" value="2"/>
</dbReference>
<dbReference type="Pfam" id="PF02042">
    <property type="entry name" value="RWP-RK"/>
    <property type="match status" value="1"/>
</dbReference>
<keyword evidence="7" id="KW-0805">Transcription regulation</keyword>
<dbReference type="InterPro" id="IPR055081">
    <property type="entry name" value="NLP1-9_GAF"/>
</dbReference>
<feature type="region of interest" description="Disordered" evidence="13">
    <location>
        <begin position="926"/>
        <end position="953"/>
    </location>
</feature>
<gene>
    <name evidence="16" type="ORF">RND71_043002</name>
</gene>
<dbReference type="InterPro" id="IPR053793">
    <property type="entry name" value="PB1-like"/>
</dbReference>
<dbReference type="InterPro" id="IPR034891">
    <property type="entry name" value="PB1_NLP"/>
</dbReference>
<evidence type="ECO:0000256" key="13">
    <source>
        <dbReference type="SAM" id="MobiDB-lite"/>
    </source>
</evidence>
<dbReference type="InterPro" id="IPR003035">
    <property type="entry name" value="RWP-RK_dom"/>
</dbReference>
<feature type="region of interest" description="Disordered" evidence="13">
    <location>
        <begin position="614"/>
        <end position="641"/>
    </location>
</feature>
<evidence type="ECO:0000256" key="1">
    <source>
        <dbReference type="ARBA" id="ARBA00004448"/>
    </source>
</evidence>
<dbReference type="SMART" id="SM00666">
    <property type="entry name" value="PB1"/>
    <property type="match status" value="1"/>
</dbReference>